<dbReference type="Proteomes" id="UP000054266">
    <property type="component" value="Unassembled WGS sequence"/>
</dbReference>
<dbReference type="EMBL" id="KN846959">
    <property type="protein sequence ID" value="KIW67023.1"/>
    <property type="molecule type" value="Genomic_DNA"/>
</dbReference>
<reference evidence="2 3" key="1">
    <citation type="submission" date="2015-01" db="EMBL/GenBank/DDBJ databases">
        <title>The Genome Sequence of Capronia semiimmersa CBS27337.</title>
        <authorList>
            <consortium name="The Broad Institute Genomics Platform"/>
            <person name="Cuomo C."/>
            <person name="de Hoog S."/>
            <person name="Gorbushina A."/>
            <person name="Stielow B."/>
            <person name="Teixiera M."/>
            <person name="Abouelleil A."/>
            <person name="Chapman S.B."/>
            <person name="Priest M."/>
            <person name="Young S.K."/>
            <person name="Wortman J."/>
            <person name="Nusbaum C."/>
            <person name="Birren B."/>
        </authorList>
    </citation>
    <scope>NUCLEOTIDE SEQUENCE [LARGE SCALE GENOMIC DNA]</scope>
    <source>
        <strain evidence="2 3">CBS 27337</strain>
    </source>
</reference>
<proteinExistence type="predicted"/>
<sequence length="227" mass="26326">MFACTMVLRCAEGDRWWNVTRGTISEPGLMQHAACGLCDIVRDDQFACLLLYAWSWCTQYVVDFMEPCRDETPVPFAQLQMVRLARDTLHRTAHSCCTRGSGSWHFPETTINQLHHLKEFFVSIRVSRPHLRHQSFRAAPGEELVCLPWPIARSITRDAFSDRIATREMWAGKYTRGGVRGTHAIRRPRDIQKRRTAPRRKPGGMTTWSTSRRYLFPEWQKLGVVYA</sequence>
<feature type="region of interest" description="Disordered" evidence="1">
    <location>
        <begin position="181"/>
        <end position="208"/>
    </location>
</feature>
<evidence type="ECO:0000256" key="1">
    <source>
        <dbReference type="SAM" id="MobiDB-lite"/>
    </source>
</evidence>
<evidence type="ECO:0000313" key="2">
    <source>
        <dbReference type="EMBL" id="KIW67023.1"/>
    </source>
</evidence>
<accession>A0A0D2FG56</accession>
<organism evidence="2 3">
    <name type="scientific">Phialophora macrospora</name>
    <dbReference type="NCBI Taxonomy" id="1851006"/>
    <lineage>
        <taxon>Eukaryota</taxon>
        <taxon>Fungi</taxon>
        <taxon>Dikarya</taxon>
        <taxon>Ascomycota</taxon>
        <taxon>Pezizomycotina</taxon>
        <taxon>Eurotiomycetes</taxon>
        <taxon>Chaetothyriomycetidae</taxon>
        <taxon>Chaetothyriales</taxon>
        <taxon>Herpotrichiellaceae</taxon>
        <taxon>Phialophora</taxon>
    </lineage>
</organism>
<dbReference type="AlphaFoldDB" id="A0A0D2FG56"/>
<name>A0A0D2FG56_9EURO</name>
<evidence type="ECO:0000313" key="3">
    <source>
        <dbReference type="Proteomes" id="UP000054266"/>
    </source>
</evidence>
<protein>
    <submittedName>
        <fullName evidence="2">Uncharacterized protein</fullName>
    </submittedName>
</protein>
<keyword evidence="3" id="KW-1185">Reference proteome</keyword>
<dbReference type="HOGENOM" id="CLU_1219567_0_0_1"/>
<gene>
    <name evidence="2" type="ORF">PV04_06301</name>
</gene>